<name>A0A225UZU5_9STRA</name>
<organism evidence="1 2">
    <name type="scientific">Phytophthora megakarya</name>
    <dbReference type="NCBI Taxonomy" id="4795"/>
    <lineage>
        <taxon>Eukaryota</taxon>
        <taxon>Sar</taxon>
        <taxon>Stramenopiles</taxon>
        <taxon>Oomycota</taxon>
        <taxon>Peronosporomycetes</taxon>
        <taxon>Peronosporales</taxon>
        <taxon>Peronosporaceae</taxon>
        <taxon>Phytophthora</taxon>
    </lineage>
</organism>
<dbReference type="EMBL" id="NBNE01009525">
    <property type="protein sequence ID" value="OWY98327.1"/>
    <property type="molecule type" value="Genomic_DNA"/>
</dbReference>
<accession>A0A225UZU5</accession>
<reference evidence="2" key="1">
    <citation type="submission" date="2017-03" db="EMBL/GenBank/DDBJ databases">
        <title>Phytopthora megakarya and P. palmivora, two closely related causual agents of cacao black pod achieved similar genome size and gene model numbers by different mechanisms.</title>
        <authorList>
            <person name="Ali S."/>
            <person name="Shao J."/>
            <person name="Larry D.J."/>
            <person name="Kronmiller B."/>
            <person name="Shen D."/>
            <person name="Strem M.D."/>
            <person name="Melnick R.L."/>
            <person name="Guiltinan M.J."/>
            <person name="Tyler B.M."/>
            <person name="Meinhardt L.W."/>
            <person name="Bailey B.A."/>
        </authorList>
    </citation>
    <scope>NUCLEOTIDE SEQUENCE [LARGE SCALE GENOMIC DNA]</scope>
    <source>
        <strain evidence="2">zdho120</strain>
    </source>
</reference>
<comment type="caution">
    <text evidence="1">The sequence shown here is derived from an EMBL/GenBank/DDBJ whole genome shotgun (WGS) entry which is preliminary data.</text>
</comment>
<evidence type="ECO:0000313" key="1">
    <source>
        <dbReference type="EMBL" id="OWY98327.1"/>
    </source>
</evidence>
<keyword evidence="2" id="KW-1185">Reference proteome</keyword>
<proteinExistence type="predicted"/>
<protein>
    <submittedName>
        <fullName evidence="1">Uncharacterized protein</fullName>
    </submittedName>
</protein>
<evidence type="ECO:0000313" key="2">
    <source>
        <dbReference type="Proteomes" id="UP000198211"/>
    </source>
</evidence>
<dbReference type="AlphaFoldDB" id="A0A225UZU5"/>
<dbReference type="Proteomes" id="UP000198211">
    <property type="component" value="Unassembled WGS sequence"/>
</dbReference>
<sequence length="221" mass="24971">MKHDVAARDGEVRVPELDVMVFNSWKALDAYIANYSRRTYQLSNEGTQVFLRRYRQKWSITTGRMYACTTARRGQVHVQVYILISAQGEQSAKLRPLQSNGGCGGRRTTLVVAHIPATRAKTQNENFKVLHAMGKQIAEIGSAWCAAQHTKLNLTLTKMLDNVKQGHCPVVDKPVPGVPKKLTRDESISLNASHMMKLQMERHETSQKQTRKPNILFCLIL</sequence>
<gene>
    <name evidence="1" type="ORF">PHMEG_00030931</name>
</gene>